<reference evidence="2" key="1">
    <citation type="submission" date="2018-11" db="EMBL/GenBank/DDBJ databases">
        <authorList>
            <consortium name="Genoscope - CEA"/>
            <person name="William W."/>
        </authorList>
    </citation>
    <scope>NUCLEOTIDE SEQUENCE [LARGE SCALE GENOMIC DNA]</scope>
    <source>
        <strain evidence="2">T9AD</strain>
    </source>
</reference>
<name>A0A653B228_ECTOL</name>
<dbReference type="AlphaFoldDB" id="A0A653B228"/>
<proteinExistence type="predicted"/>
<feature type="compositionally biased region" description="Basic residues" evidence="1">
    <location>
        <begin position="86"/>
        <end position="105"/>
    </location>
</feature>
<dbReference type="EMBL" id="LR130779">
    <property type="protein sequence ID" value="VDN62307.1"/>
    <property type="molecule type" value="Genomic_DNA"/>
</dbReference>
<organism evidence="2">
    <name type="scientific">Ectopseudomonas oleovorans</name>
    <name type="common">Pseudomonas oleovorans</name>
    <dbReference type="NCBI Taxonomy" id="301"/>
    <lineage>
        <taxon>Bacteria</taxon>
        <taxon>Pseudomonadati</taxon>
        <taxon>Pseudomonadota</taxon>
        <taxon>Gammaproteobacteria</taxon>
        <taxon>Pseudomonadales</taxon>
        <taxon>Pseudomonadaceae</taxon>
        <taxon>Ectopseudomonas</taxon>
    </lineage>
</organism>
<accession>A0A653B228</accession>
<feature type="region of interest" description="Disordered" evidence="1">
    <location>
        <begin position="64"/>
        <end position="131"/>
    </location>
</feature>
<evidence type="ECO:0000256" key="1">
    <source>
        <dbReference type="SAM" id="MobiDB-lite"/>
    </source>
</evidence>
<sequence length="195" mass="21523">MPLKPRTQRVMNNCAGSGKIGAVFQTELGTNDYAAHSRAEETIQIYRPPPETCIDRGRQWFDRGRAGRAGPCPERSRADQGTAAPRRTRGPPGRHRGPVRKRPRRTGPVDRQGRPALSQEPQAESQPVQRDSLPGLNQLQAASCKQIRINVLPLKYARRFAPLLLEACRLRLIAALSPARVAAPAATRRMPSPDS</sequence>
<evidence type="ECO:0000313" key="2">
    <source>
        <dbReference type="EMBL" id="VDN62307.1"/>
    </source>
</evidence>
<gene>
    <name evidence="2" type="ORF">POT9AD_1320</name>
</gene>
<feature type="compositionally biased region" description="Polar residues" evidence="1">
    <location>
        <begin position="119"/>
        <end position="131"/>
    </location>
</feature>
<protein>
    <submittedName>
        <fullName evidence="2">Uncharacterized protein</fullName>
    </submittedName>
</protein>